<evidence type="ECO:0000313" key="1">
    <source>
        <dbReference type="EMBL" id="KAJ8669394.1"/>
    </source>
</evidence>
<gene>
    <name evidence="1" type="ORF">QAD02_000653</name>
</gene>
<sequence length="414" mass="45836">MSSTSRDGSRSPDLPDDEQQISIVQSASSPNLGDQGSIEDCEKTEAEDEVIDESPLSRFNIQWFALFNVCTHSTVGFSTETLERLDTHKRVPVEKMDKSSIELGIKKQKQMIDPKDIEKERVGTMKNEKIQKKKVSQPKKSKKPSEPSINAAATAQLKNELLGAATKPQDRDLLERIRQIEEMNSELCKKVLGASCASTKTSTAVSRQRSQDAPSKSTKISTPVVRQVSQDAPCTCTKTSTLVDRQLSQYAPPTNTKTSTPVVREHSSRDDLVSSISPIVSNTHLSTQPLSRRSLFPIQSEDSSSSSRDSASPPEPVAQNGPTNMEALAMQMVTAKQTCARAPARKRSSTSSLPPSKKRKEETKLDIPKYCDKNSYEDTMAFLQGMGFEIDGKKVLFLHSYYGIMIQKENWCVI</sequence>
<accession>A0ACC2NGB4</accession>
<comment type="caution">
    <text evidence="1">The sequence shown here is derived from an EMBL/GenBank/DDBJ whole genome shotgun (WGS) entry which is preliminary data.</text>
</comment>
<protein>
    <submittedName>
        <fullName evidence="1">Uncharacterized protein</fullName>
    </submittedName>
</protein>
<keyword evidence="2" id="KW-1185">Reference proteome</keyword>
<evidence type="ECO:0000313" key="2">
    <source>
        <dbReference type="Proteomes" id="UP001239111"/>
    </source>
</evidence>
<name>A0ACC2NGB4_9HYME</name>
<organism evidence="1 2">
    <name type="scientific">Eretmocerus hayati</name>
    <dbReference type="NCBI Taxonomy" id="131215"/>
    <lineage>
        <taxon>Eukaryota</taxon>
        <taxon>Metazoa</taxon>
        <taxon>Ecdysozoa</taxon>
        <taxon>Arthropoda</taxon>
        <taxon>Hexapoda</taxon>
        <taxon>Insecta</taxon>
        <taxon>Pterygota</taxon>
        <taxon>Neoptera</taxon>
        <taxon>Endopterygota</taxon>
        <taxon>Hymenoptera</taxon>
        <taxon>Apocrita</taxon>
        <taxon>Proctotrupomorpha</taxon>
        <taxon>Chalcidoidea</taxon>
        <taxon>Aphelinidae</taxon>
        <taxon>Aphelininae</taxon>
        <taxon>Eretmocerus</taxon>
    </lineage>
</organism>
<proteinExistence type="predicted"/>
<reference evidence="1" key="1">
    <citation type="submission" date="2023-04" db="EMBL/GenBank/DDBJ databases">
        <title>A chromosome-level genome assembly of the parasitoid wasp Eretmocerus hayati.</title>
        <authorList>
            <person name="Zhong Y."/>
            <person name="Liu S."/>
            <person name="Liu Y."/>
        </authorList>
    </citation>
    <scope>NUCLEOTIDE SEQUENCE</scope>
    <source>
        <strain evidence="1">ZJU_SS_LIU_2023</strain>
    </source>
</reference>
<dbReference type="EMBL" id="CM056743">
    <property type="protein sequence ID" value="KAJ8669394.1"/>
    <property type="molecule type" value="Genomic_DNA"/>
</dbReference>
<dbReference type="Proteomes" id="UP001239111">
    <property type="component" value="Chromosome 3"/>
</dbReference>